<keyword evidence="2" id="KW-1185">Reference proteome</keyword>
<reference evidence="1 2" key="1">
    <citation type="journal article" date="2021" name="Commun. Biol.">
        <title>The genome of Shorea leprosula (Dipterocarpaceae) highlights the ecological relevance of drought in aseasonal tropical rainforests.</title>
        <authorList>
            <person name="Ng K.K.S."/>
            <person name="Kobayashi M.J."/>
            <person name="Fawcett J.A."/>
            <person name="Hatakeyama M."/>
            <person name="Paape T."/>
            <person name="Ng C.H."/>
            <person name="Ang C.C."/>
            <person name="Tnah L.H."/>
            <person name="Lee C.T."/>
            <person name="Nishiyama T."/>
            <person name="Sese J."/>
            <person name="O'Brien M.J."/>
            <person name="Copetti D."/>
            <person name="Mohd Noor M.I."/>
            <person name="Ong R.C."/>
            <person name="Putra M."/>
            <person name="Sireger I.Z."/>
            <person name="Indrioko S."/>
            <person name="Kosugi Y."/>
            <person name="Izuno A."/>
            <person name="Isagi Y."/>
            <person name="Lee S.L."/>
            <person name="Shimizu K.K."/>
        </authorList>
    </citation>
    <scope>NUCLEOTIDE SEQUENCE [LARGE SCALE GENOMIC DNA]</scope>
    <source>
        <strain evidence="1">214</strain>
    </source>
</reference>
<dbReference type="Proteomes" id="UP001054252">
    <property type="component" value="Unassembled WGS sequence"/>
</dbReference>
<proteinExistence type="predicted"/>
<evidence type="ECO:0000313" key="2">
    <source>
        <dbReference type="Proteomes" id="UP001054252"/>
    </source>
</evidence>
<protein>
    <submittedName>
        <fullName evidence="1">Uncharacterized protein</fullName>
    </submittedName>
</protein>
<gene>
    <name evidence="1" type="ORF">SLEP1_g40877</name>
</gene>
<accession>A0AAV5L4S6</accession>
<name>A0AAV5L4S6_9ROSI</name>
<comment type="caution">
    <text evidence="1">The sequence shown here is derived from an EMBL/GenBank/DDBJ whole genome shotgun (WGS) entry which is preliminary data.</text>
</comment>
<dbReference type="EMBL" id="BPVZ01000094">
    <property type="protein sequence ID" value="GKV32260.1"/>
    <property type="molecule type" value="Genomic_DNA"/>
</dbReference>
<organism evidence="1 2">
    <name type="scientific">Rubroshorea leprosula</name>
    <dbReference type="NCBI Taxonomy" id="152421"/>
    <lineage>
        <taxon>Eukaryota</taxon>
        <taxon>Viridiplantae</taxon>
        <taxon>Streptophyta</taxon>
        <taxon>Embryophyta</taxon>
        <taxon>Tracheophyta</taxon>
        <taxon>Spermatophyta</taxon>
        <taxon>Magnoliopsida</taxon>
        <taxon>eudicotyledons</taxon>
        <taxon>Gunneridae</taxon>
        <taxon>Pentapetalae</taxon>
        <taxon>rosids</taxon>
        <taxon>malvids</taxon>
        <taxon>Malvales</taxon>
        <taxon>Dipterocarpaceae</taxon>
        <taxon>Rubroshorea</taxon>
    </lineage>
</organism>
<sequence>MVAEIRIRMAELFFLFLLPYPRDLLFFFFPKAPSPPTASS</sequence>
<dbReference type="AlphaFoldDB" id="A0AAV5L4S6"/>
<evidence type="ECO:0000313" key="1">
    <source>
        <dbReference type="EMBL" id="GKV32260.1"/>
    </source>
</evidence>